<keyword evidence="1" id="KW-1133">Transmembrane helix</keyword>
<evidence type="ECO:0000313" key="4">
    <source>
        <dbReference type="Proteomes" id="UP000811545"/>
    </source>
</evidence>
<organism evidence="3 4">
    <name type="scientific">Psychracetigena formicireducens</name>
    <dbReference type="NCBI Taxonomy" id="2986056"/>
    <lineage>
        <taxon>Bacteria</taxon>
        <taxon>Bacillati</taxon>
        <taxon>Candidatus Lithacetigenota</taxon>
        <taxon>Candidatus Psychracetigena</taxon>
    </lineage>
</organism>
<keyword evidence="1" id="KW-0472">Membrane</keyword>
<sequence>MRFYLKEFSTEALLLIVIGVFIWFANLGIFIFNFRRDWPVILIILGLAELLNGLIGKRERLPGFESKVHTNPKIVKDEINKVLSELSSGMINSGVASDRIKDIKEKYQV</sequence>
<evidence type="ECO:0000259" key="2">
    <source>
        <dbReference type="Pfam" id="PF18917"/>
    </source>
</evidence>
<comment type="caution">
    <text evidence="3">The sequence shown here is derived from an EMBL/GenBank/DDBJ whole genome shotgun (WGS) entry which is preliminary data.</text>
</comment>
<dbReference type="Proteomes" id="UP000811545">
    <property type="component" value="Unassembled WGS sequence"/>
</dbReference>
<keyword evidence="1" id="KW-0812">Transmembrane</keyword>
<gene>
    <name evidence="3" type="ORF">DDT42_00792</name>
</gene>
<proteinExistence type="predicted"/>
<reference evidence="3 4" key="1">
    <citation type="journal article" date="2021" name="bioRxiv">
        <title>Unique metabolic strategies in Hadean analogues reveal hints for primordial physiology.</title>
        <authorList>
            <person name="Nobu M.K."/>
            <person name="Nakai R."/>
            <person name="Tamazawa S."/>
            <person name="Mori H."/>
            <person name="Toyoda A."/>
            <person name="Ijiri A."/>
            <person name="Suzuki S."/>
            <person name="Kurokawa K."/>
            <person name="Kamagata Y."/>
            <person name="Tamaki H."/>
        </authorList>
    </citation>
    <scope>NUCLEOTIDE SEQUENCE [LARGE SCALE GENOMIC DNA]</scope>
    <source>
        <strain evidence="3">BS525</strain>
    </source>
</reference>
<dbReference type="InterPro" id="IPR043726">
    <property type="entry name" value="LiaI-LiaF-like_TM1"/>
</dbReference>
<feature type="transmembrane region" description="Helical" evidence="1">
    <location>
        <begin position="12"/>
        <end position="32"/>
    </location>
</feature>
<dbReference type="AlphaFoldDB" id="A0A9E2BI12"/>
<evidence type="ECO:0000256" key="1">
    <source>
        <dbReference type="SAM" id="Phobius"/>
    </source>
</evidence>
<dbReference type="EMBL" id="QLTW01000033">
    <property type="protein sequence ID" value="MBT9144936.1"/>
    <property type="molecule type" value="Genomic_DNA"/>
</dbReference>
<accession>A0A9E2BI12</accession>
<protein>
    <recommendedName>
        <fullName evidence="2">LiaI-LiaF-like transmembrane region domain-containing protein</fullName>
    </recommendedName>
</protein>
<feature type="domain" description="LiaI-LiaF-like transmembrane region" evidence="2">
    <location>
        <begin position="12"/>
        <end position="48"/>
    </location>
</feature>
<evidence type="ECO:0000313" key="3">
    <source>
        <dbReference type="EMBL" id="MBT9144936.1"/>
    </source>
</evidence>
<feature type="transmembrane region" description="Helical" evidence="1">
    <location>
        <begin position="38"/>
        <end position="55"/>
    </location>
</feature>
<name>A0A9E2BI12_PSYF1</name>
<dbReference type="Pfam" id="PF18917">
    <property type="entry name" value="LiaI-LiaF-like_TM1"/>
    <property type="match status" value="1"/>
</dbReference>